<evidence type="ECO:0000256" key="7">
    <source>
        <dbReference type="ARBA" id="ARBA00048668"/>
    </source>
</evidence>
<sequence>MSRLKTVYLVSPYRQQWQHYLSPGPFWTQTCTRLATFPCYHSTHDKEQQLTMQQAVLHHFPDKQATYKFTLRDKSALFTRQAFRLFQETVNNFGRLALTDEEHSWLATSCPYLTAEYLISLRNFRFRPQEQVVLTFVPATAAYDSAGHIEIDISGLWADTIFWEVPLMACLSEIYFTHVVTDWSYEGQKELAYDKATALLRADCVFSEFGTRRRRSFATQDIVLKSLIKATEDVKSNGKLAGTSNVYLAYKYNLVPVGTIAQCRVVYGGQVSVDLISVLNFNLQVGRSTQRLPRCQLGRHGSVGNRVPKRAPHRFDRYLLERRILQGNATDRREAIELIFNESYSSNTERAIRWQGLRQDSGDPFAFGIKAKDAFESLNIDPRSKTVIYSDGLSVDKSLRLKEQANELGLNVSFGIGTFLTNDFKSASGGPSKALNMVIKLSTIDGKPCVKISDDLTKAGSS</sequence>
<name>A0A8H6T920_9AGAR</name>
<feature type="domain" description="Nicotinate phosphoribosyltransferase N-terminal" evidence="9">
    <location>
        <begin position="49"/>
        <end position="172"/>
    </location>
</feature>
<dbReference type="PANTHER" id="PTHR11098">
    <property type="entry name" value="NICOTINATE PHOSPHORIBOSYLTRANSFERASE"/>
    <property type="match status" value="1"/>
</dbReference>
<evidence type="ECO:0000256" key="6">
    <source>
        <dbReference type="ARBA" id="ARBA00022642"/>
    </source>
</evidence>
<dbReference type="Proteomes" id="UP000636479">
    <property type="component" value="Unassembled WGS sequence"/>
</dbReference>
<dbReference type="InterPro" id="IPR036068">
    <property type="entry name" value="Nicotinate_pribotase-like_C"/>
</dbReference>
<keyword evidence="10" id="KW-0328">Glycosyltransferase</keyword>
<dbReference type="GO" id="GO:0004516">
    <property type="term" value="F:nicotinate phosphoribosyltransferase activity"/>
    <property type="evidence" value="ECO:0007669"/>
    <property type="project" value="UniProtKB-EC"/>
</dbReference>
<comment type="caution">
    <text evidence="10">The sequence shown here is derived from an EMBL/GenBank/DDBJ whole genome shotgun (WGS) entry which is preliminary data.</text>
</comment>
<evidence type="ECO:0000256" key="3">
    <source>
        <dbReference type="ARBA" id="ARBA00013236"/>
    </source>
</evidence>
<evidence type="ECO:0000313" key="11">
    <source>
        <dbReference type="Proteomes" id="UP000636479"/>
    </source>
</evidence>
<evidence type="ECO:0000259" key="9">
    <source>
        <dbReference type="Pfam" id="PF17767"/>
    </source>
</evidence>
<keyword evidence="11" id="KW-1185">Reference proteome</keyword>
<evidence type="ECO:0000259" key="8">
    <source>
        <dbReference type="Pfam" id="PF04095"/>
    </source>
</evidence>
<dbReference type="PIRSF" id="PIRSF000484">
    <property type="entry name" value="NAPRT"/>
    <property type="match status" value="1"/>
</dbReference>
<dbReference type="GeneID" id="59341721"/>
<dbReference type="SUPFAM" id="SSF54675">
    <property type="entry name" value="Nicotinate/Quinolinate PRTase N-terminal domain-like"/>
    <property type="match status" value="1"/>
</dbReference>
<dbReference type="Pfam" id="PF17767">
    <property type="entry name" value="NAPRTase_N"/>
    <property type="match status" value="1"/>
</dbReference>
<dbReference type="AlphaFoldDB" id="A0A8H6T920"/>
<dbReference type="RefSeq" id="XP_037224300.1">
    <property type="nucleotide sequence ID" value="XM_037359205.1"/>
</dbReference>
<evidence type="ECO:0000256" key="5">
    <source>
        <dbReference type="ARBA" id="ARBA00022598"/>
    </source>
</evidence>
<keyword evidence="6" id="KW-0662">Pyridine nucleotide biosynthesis</keyword>
<reference evidence="10" key="1">
    <citation type="submission" date="2020-05" db="EMBL/GenBank/DDBJ databases">
        <title>Mycena genomes resolve the evolution of fungal bioluminescence.</title>
        <authorList>
            <person name="Tsai I.J."/>
        </authorList>
    </citation>
    <scope>NUCLEOTIDE SEQUENCE</scope>
    <source>
        <strain evidence="10">171206Taipei</strain>
    </source>
</reference>
<feature type="domain" description="Nicotinate/nicotinamide phosphoribosyltransferase" evidence="8">
    <location>
        <begin position="206"/>
        <end position="459"/>
    </location>
</feature>
<gene>
    <name evidence="10" type="ORF">MIND_00232100</name>
</gene>
<dbReference type="Pfam" id="PF04095">
    <property type="entry name" value="NAPRTase"/>
    <property type="match status" value="1"/>
</dbReference>
<dbReference type="EMBL" id="JACAZF010000002">
    <property type="protein sequence ID" value="KAF7312192.1"/>
    <property type="molecule type" value="Genomic_DNA"/>
</dbReference>
<accession>A0A8H6T920</accession>
<dbReference type="OrthoDB" id="193380at2759"/>
<keyword evidence="10" id="KW-0808">Transferase</keyword>
<proteinExistence type="inferred from homology"/>
<keyword evidence="5" id="KW-0436">Ligase</keyword>
<comment type="similarity">
    <text evidence="2">Belongs to the NAPRTase family.</text>
</comment>
<dbReference type="PANTHER" id="PTHR11098:SF1">
    <property type="entry name" value="NICOTINATE PHOSPHORIBOSYLTRANSFERASE"/>
    <property type="match status" value="1"/>
</dbReference>
<evidence type="ECO:0000256" key="2">
    <source>
        <dbReference type="ARBA" id="ARBA00010897"/>
    </source>
</evidence>
<dbReference type="GO" id="GO:0034355">
    <property type="term" value="P:NAD+ biosynthetic process via the salvage pathway"/>
    <property type="evidence" value="ECO:0007669"/>
    <property type="project" value="TreeGrafter"/>
</dbReference>
<dbReference type="InterPro" id="IPR041525">
    <property type="entry name" value="N/Namide_PRibTrfase"/>
</dbReference>
<dbReference type="GO" id="GO:0005829">
    <property type="term" value="C:cytosol"/>
    <property type="evidence" value="ECO:0007669"/>
    <property type="project" value="TreeGrafter"/>
</dbReference>
<dbReference type="Gene3D" id="3.20.140.10">
    <property type="entry name" value="nicotinate phosphoribosyltransferase"/>
    <property type="match status" value="2"/>
</dbReference>
<dbReference type="EC" id="6.3.4.21" evidence="3"/>
<dbReference type="UniPathway" id="UPA00253">
    <property type="reaction ID" value="UER00457"/>
</dbReference>
<comment type="catalytic activity">
    <reaction evidence="7">
        <text>5-phospho-alpha-D-ribose 1-diphosphate + nicotinate + ATP + H2O = nicotinate beta-D-ribonucleotide + ADP + phosphate + diphosphate</text>
        <dbReference type="Rhea" id="RHEA:36163"/>
        <dbReference type="ChEBI" id="CHEBI:15377"/>
        <dbReference type="ChEBI" id="CHEBI:30616"/>
        <dbReference type="ChEBI" id="CHEBI:32544"/>
        <dbReference type="ChEBI" id="CHEBI:33019"/>
        <dbReference type="ChEBI" id="CHEBI:43474"/>
        <dbReference type="ChEBI" id="CHEBI:57502"/>
        <dbReference type="ChEBI" id="CHEBI:58017"/>
        <dbReference type="ChEBI" id="CHEBI:456216"/>
        <dbReference type="EC" id="6.3.4.21"/>
    </reaction>
</comment>
<protein>
    <recommendedName>
        <fullName evidence="3">nicotinate phosphoribosyltransferase</fullName>
        <ecNumber evidence="3">6.3.4.21</ecNumber>
    </recommendedName>
</protein>
<dbReference type="InterPro" id="IPR040727">
    <property type="entry name" value="NAPRTase_N"/>
</dbReference>
<dbReference type="SUPFAM" id="SSF51690">
    <property type="entry name" value="Nicotinate/Quinolinate PRTase C-terminal domain-like"/>
    <property type="match status" value="1"/>
</dbReference>
<dbReference type="InterPro" id="IPR007229">
    <property type="entry name" value="Nic_PRibTrfase-Fam"/>
</dbReference>
<dbReference type="GO" id="GO:0016757">
    <property type="term" value="F:glycosyltransferase activity"/>
    <property type="evidence" value="ECO:0007669"/>
    <property type="project" value="UniProtKB-KW"/>
</dbReference>
<evidence type="ECO:0000256" key="1">
    <source>
        <dbReference type="ARBA" id="ARBA00004952"/>
    </source>
</evidence>
<comment type="pathway">
    <text evidence="1">Cofactor biosynthesis; NAD(+) biosynthesis; nicotinate D-ribonucleotide from nicotinate: step 1/1.</text>
</comment>
<evidence type="ECO:0000313" key="10">
    <source>
        <dbReference type="EMBL" id="KAF7312192.1"/>
    </source>
</evidence>
<keyword evidence="4" id="KW-0597">Phosphoprotein</keyword>
<evidence type="ECO:0000256" key="4">
    <source>
        <dbReference type="ARBA" id="ARBA00022553"/>
    </source>
</evidence>
<organism evidence="10 11">
    <name type="scientific">Mycena indigotica</name>
    <dbReference type="NCBI Taxonomy" id="2126181"/>
    <lineage>
        <taxon>Eukaryota</taxon>
        <taxon>Fungi</taxon>
        <taxon>Dikarya</taxon>
        <taxon>Basidiomycota</taxon>
        <taxon>Agaricomycotina</taxon>
        <taxon>Agaricomycetes</taxon>
        <taxon>Agaricomycetidae</taxon>
        <taxon>Agaricales</taxon>
        <taxon>Marasmiineae</taxon>
        <taxon>Mycenaceae</taxon>
        <taxon>Mycena</taxon>
    </lineage>
</organism>